<accession>A0A0C3BJK8</accession>
<sequence length="119" mass="12964">MVQNNHLMSCTPIYFTGLPSRAAIAVDQSVFRLDANILMELLMRIHNSPVDGTPSQESNSIIFGSGDVNMLGASAHLVAFRTVHQGLSVGVPQVVNLPSIISLLFGIFRAGIRTRLVFW</sequence>
<organism evidence="1 2">
    <name type="scientific">Piloderma croceum (strain F 1598)</name>
    <dbReference type="NCBI Taxonomy" id="765440"/>
    <lineage>
        <taxon>Eukaryota</taxon>
        <taxon>Fungi</taxon>
        <taxon>Dikarya</taxon>
        <taxon>Basidiomycota</taxon>
        <taxon>Agaricomycotina</taxon>
        <taxon>Agaricomycetes</taxon>
        <taxon>Agaricomycetidae</taxon>
        <taxon>Atheliales</taxon>
        <taxon>Atheliaceae</taxon>
        <taxon>Piloderma</taxon>
    </lineage>
</organism>
<dbReference type="HOGENOM" id="CLU_2062364_0_0_1"/>
<reference evidence="1 2" key="1">
    <citation type="submission" date="2014-04" db="EMBL/GenBank/DDBJ databases">
        <authorList>
            <consortium name="DOE Joint Genome Institute"/>
            <person name="Kuo A."/>
            <person name="Tarkka M."/>
            <person name="Buscot F."/>
            <person name="Kohler A."/>
            <person name="Nagy L.G."/>
            <person name="Floudas D."/>
            <person name="Copeland A."/>
            <person name="Barry K.W."/>
            <person name="Cichocki N."/>
            <person name="Veneault-Fourrey C."/>
            <person name="LaButti K."/>
            <person name="Lindquist E.A."/>
            <person name="Lipzen A."/>
            <person name="Lundell T."/>
            <person name="Morin E."/>
            <person name="Murat C."/>
            <person name="Sun H."/>
            <person name="Tunlid A."/>
            <person name="Henrissat B."/>
            <person name="Grigoriev I.V."/>
            <person name="Hibbett D.S."/>
            <person name="Martin F."/>
            <person name="Nordberg H.P."/>
            <person name="Cantor M.N."/>
            <person name="Hua S.X."/>
        </authorList>
    </citation>
    <scope>NUCLEOTIDE SEQUENCE [LARGE SCALE GENOMIC DNA]</scope>
    <source>
        <strain evidence="1 2">F 1598</strain>
    </source>
</reference>
<dbReference type="AlphaFoldDB" id="A0A0C3BJK8"/>
<reference evidence="2" key="2">
    <citation type="submission" date="2015-01" db="EMBL/GenBank/DDBJ databases">
        <title>Evolutionary Origins and Diversification of the Mycorrhizal Mutualists.</title>
        <authorList>
            <consortium name="DOE Joint Genome Institute"/>
            <consortium name="Mycorrhizal Genomics Consortium"/>
            <person name="Kohler A."/>
            <person name="Kuo A."/>
            <person name="Nagy L.G."/>
            <person name="Floudas D."/>
            <person name="Copeland A."/>
            <person name="Barry K.W."/>
            <person name="Cichocki N."/>
            <person name="Veneault-Fourrey C."/>
            <person name="LaButti K."/>
            <person name="Lindquist E.A."/>
            <person name="Lipzen A."/>
            <person name="Lundell T."/>
            <person name="Morin E."/>
            <person name="Murat C."/>
            <person name="Riley R."/>
            <person name="Ohm R."/>
            <person name="Sun H."/>
            <person name="Tunlid A."/>
            <person name="Henrissat B."/>
            <person name="Grigoriev I.V."/>
            <person name="Hibbett D.S."/>
            <person name="Martin F."/>
        </authorList>
    </citation>
    <scope>NUCLEOTIDE SEQUENCE [LARGE SCALE GENOMIC DNA]</scope>
    <source>
        <strain evidence="2">F 1598</strain>
    </source>
</reference>
<evidence type="ECO:0000313" key="2">
    <source>
        <dbReference type="Proteomes" id="UP000054166"/>
    </source>
</evidence>
<proteinExistence type="predicted"/>
<dbReference type="Proteomes" id="UP000054166">
    <property type="component" value="Unassembled WGS sequence"/>
</dbReference>
<keyword evidence="2" id="KW-1185">Reference proteome</keyword>
<name>A0A0C3BJK8_PILCF</name>
<protein>
    <submittedName>
        <fullName evidence="1">Uncharacterized protein</fullName>
    </submittedName>
</protein>
<dbReference type="EMBL" id="KN833024">
    <property type="protein sequence ID" value="KIM77552.1"/>
    <property type="molecule type" value="Genomic_DNA"/>
</dbReference>
<gene>
    <name evidence="1" type="ORF">PILCRDRAFT_825322</name>
</gene>
<dbReference type="InParanoid" id="A0A0C3BJK8"/>
<evidence type="ECO:0000313" key="1">
    <source>
        <dbReference type="EMBL" id="KIM77552.1"/>
    </source>
</evidence>